<proteinExistence type="predicted"/>
<comment type="caution">
    <text evidence="1">The sequence shown here is derived from an EMBL/GenBank/DDBJ whole genome shotgun (WGS) entry which is preliminary data.</text>
</comment>
<keyword evidence="2" id="KW-1185">Reference proteome</keyword>
<organism evidence="1 2">
    <name type="scientific">Roseofilum casamattae BLCC-M143</name>
    <dbReference type="NCBI Taxonomy" id="3022442"/>
    <lineage>
        <taxon>Bacteria</taxon>
        <taxon>Bacillati</taxon>
        <taxon>Cyanobacteriota</taxon>
        <taxon>Cyanophyceae</taxon>
        <taxon>Desertifilales</taxon>
        <taxon>Desertifilaceae</taxon>
        <taxon>Roseofilum</taxon>
        <taxon>Roseofilum casamattae</taxon>
    </lineage>
</organism>
<evidence type="ECO:0000313" key="1">
    <source>
        <dbReference type="EMBL" id="MDJ1184319.1"/>
    </source>
</evidence>
<dbReference type="EMBL" id="JAQOSQ010000014">
    <property type="protein sequence ID" value="MDJ1184319.1"/>
    <property type="molecule type" value="Genomic_DNA"/>
</dbReference>
<accession>A0ABT7BYN5</accession>
<sequence length="105" mass="12300">MSYSRSGVSGNGDRRCHRCRTFAIEHCNRAALVRLDILTYLFNFLLSWGRLRSRDRNSKSLSVFLIRTVSNVPQPPQKERFGWIREKHPGGNRFPSRAIYFILED</sequence>
<evidence type="ECO:0000313" key="2">
    <source>
        <dbReference type="Proteomes" id="UP001232992"/>
    </source>
</evidence>
<protein>
    <submittedName>
        <fullName evidence="1">Uncharacterized protein</fullName>
    </submittedName>
</protein>
<reference evidence="1 2" key="1">
    <citation type="submission" date="2023-01" db="EMBL/GenBank/DDBJ databases">
        <title>Novel diversity within Roseofilum (Cyanobacteria; Desertifilaceae) from marine benthic mats with descriptions of four novel species.</title>
        <authorList>
            <person name="Wang Y."/>
            <person name="Berthold D.E."/>
            <person name="Hu J."/>
            <person name="Lefler F.W."/>
            <person name="Laughinghouse H.D. IV."/>
        </authorList>
    </citation>
    <scope>NUCLEOTIDE SEQUENCE [LARGE SCALE GENOMIC DNA]</scope>
    <source>
        <strain evidence="1 2">BLCC-M143</strain>
    </source>
</reference>
<gene>
    <name evidence="1" type="ORF">PMH09_14130</name>
</gene>
<name>A0ABT7BYN5_9CYAN</name>
<dbReference type="RefSeq" id="WP_283758972.1">
    <property type="nucleotide sequence ID" value="NZ_JAQOSQ010000014.1"/>
</dbReference>
<dbReference type="Proteomes" id="UP001232992">
    <property type="component" value="Unassembled WGS sequence"/>
</dbReference>